<accession>A0A0A9DM71</accession>
<dbReference type="EMBL" id="GBRH01208246">
    <property type="protein sequence ID" value="JAD89649.1"/>
    <property type="molecule type" value="Transcribed_RNA"/>
</dbReference>
<protein>
    <submittedName>
        <fullName evidence="2">Translation initiation factor eIF-2B delta subunit</fullName>
    </submittedName>
</protein>
<name>A0A0A9DM71_ARUDO</name>
<feature type="region of interest" description="Disordered" evidence="1">
    <location>
        <begin position="21"/>
        <end position="71"/>
    </location>
</feature>
<feature type="compositionally biased region" description="Basic and acidic residues" evidence="1">
    <location>
        <begin position="39"/>
        <end position="48"/>
    </location>
</feature>
<dbReference type="AlphaFoldDB" id="A0A0A9DM71"/>
<keyword evidence="2" id="KW-0396">Initiation factor</keyword>
<organism evidence="2">
    <name type="scientific">Arundo donax</name>
    <name type="common">Giant reed</name>
    <name type="synonym">Donax arundinaceus</name>
    <dbReference type="NCBI Taxonomy" id="35708"/>
    <lineage>
        <taxon>Eukaryota</taxon>
        <taxon>Viridiplantae</taxon>
        <taxon>Streptophyta</taxon>
        <taxon>Embryophyta</taxon>
        <taxon>Tracheophyta</taxon>
        <taxon>Spermatophyta</taxon>
        <taxon>Magnoliopsida</taxon>
        <taxon>Liliopsida</taxon>
        <taxon>Poales</taxon>
        <taxon>Poaceae</taxon>
        <taxon>PACMAD clade</taxon>
        <taxon>Arundinoideae</taxon>
        <taxon>Arundineae</taxon>
        <taxon>Arundo</taxon>
    </lineage>
</organism>
<evidence type="ECO:0000313" key="2">
    <source>
        <dbReference type="EMBL" id="JAD89649.1"/>
    </source>
</evidence>
<keyword evidence="2" id="KW-0648">Protein biosynthesis</keyword>
<evidence type="ECO:0000256" key="1">
    <source>
        <dbReference type="SAM" id="MobiDB-lite"/>
    </source>
</evidence>
<proteinExistence type="predicted"/>
<reference evidence="2" key="2">
    <citation type="journal article" date="2015" name="Data Brief">
        <title>Shoot transcriptome of the giant reed, Arundo donax.</title>
        <authorList>
            <person name="Barrero R.A."/>
            <person name="Guerrero F.D."/>
            <person name="Moolhuijzen P."/>
            <person name="Goolsby J.A."/>
            <person name="Tidwell J."/>
            <person name="Bellgard S.E."/>
            <person name="Bellgard M.I."/>
        </authorList>
    </citation>
    <scope>NUCLEOTIDE SEQUENCE</scope>
    <source>
        <tissue evidence="2">Shoot tissue taken approximately 20 cm above the soil surface</tissue>
    </source>
</reference>
<reference evidence="2" key="1">
    <citation type="submission" date="2014-09" db="EMBL/GenBank/DDBJ databases">
        <authorList>
            <person name="Magalhaes I.L.F."/>
            <person name="Oliveira U."/>
            <person name="Santos F.R."/>
            <person name="Vidigal T.H.D.A."/>
            <person name="Brescovit A.D."/>
            <person name="Santos A.J."/>
        </authorList>
    </citation>
    <scope>NUCLEOTIDE SEQUENCE</scope>
    <source>
        <tissue evidence="2">Shoot tissue taken approximately 20 cm above the soil surface</tissue>
    </source>
</reference>
<sequence length="85" mass="8850">MEAGAPSFCISAKLCLFSPSSAADGARDHESSSPISDAASKRTDERTGAEVARTASAAAGDGEPGARWSAWRGGELARGEIRRRR</sequence>
<dbReference type="GO" id="GO:0003743">
    <property type="term" value="F:translation initiation factor activity"/>
    <property type="evidence" value="ECO:0007669"/>
    <property type="project" value="UniProtKB-KW"/>
</dbReference>